<protein>
    <recommendedName>
        <fullName evidence="6">HTH arsR-type domain-containing protein</fullName>
    </recommendedName>
</protein>
<evidence type="ECO:0000313" key="7">
    <source>
        <dbReference type="EMBL" id="BDZ41872.1"/>
    </source>
</evidence>
<dbReference type="NCBIfam" id="NF033788">
    <property type="entry name" value="HTH_metalloreg"/>
    <property type="match status" value="1"/>
</dbReference>
<keyword evidence="2" id="KW-0805">Transcription regulation</keyword>
<evidence type="ECO:0000256" key="3">
    <source>
        <dbReference type="ARBA" id="ARBA00023125"/>
    </source>
</evidence>
<dbReference type="PROSITE" id="PS50987">
    <property type="entry name" value="HTH_ARSR_2"/>
    <property type="match status" value="1"/>
</dbReference>
<dbReference type="PANTHER" id="PTHR43428:SF1">
    <property type="entry name" value="ARSENATE REDUCTASE"/>
    <property type="match status" value="1"/>
</dbReference>
<dbReference type="PRINTS" id="PR00778">
    <property type="entry name" value="HTHARSR"/>
</dbReference>
<keyword evidence="1" id="KW-0059">Arsenical resistance</keyword>
<dbReference type="PANTHER" id="PTHR43428">
    <property type="entry name" value="ARSENATE REDUCTASE"/>
    <property type="match status" value="1"/>
</dbReference>
<evidence type="ECO:0000256" key="1">
    <source>
        <dbReference type="ARBA" id="ARBA00022849"/>
    </source>
</evidence>
<gene>
    <name evidence="7" type="ORF">GCM10025865_11710</name>
</gene>
<sequence>MSTPTRSATDRAPSPAATEQIGGAEDCTPHPESHAIGEDVAGTVSATLKALAEPLRLRMLSFIATAPTGEACVCDLAALTDVSQPTVSHHLKVMREVGLLTSERRGTWVWYRIDPDYRGAVATLLDVFAPAALSVTSRAEADDAAHHITGLADVDASLDRLSERLAARFPELPEPAVRRIVRESYTGLARTAKISAHLVPLTERFARQRLADATRPADARPQVLFLCVANAGRSQLAAALVHRYAGDRVVVRSAGSTPAAEVHAGVRPVLAELGVVDDAFPKPLTDDAVRAADVVVSMGCGDVCPVLPGKRYEDWLVGDPALASPAGVAAIRDEIDARVRALLADLVPDLDLTDVS</sequence>
<dbReference type="Proteomes" id="UP001321475">
    <property type="component" value="Chromosome"/>
</dbReference>
<dbReference type="InterPro" id="IPR036196">
    <property type="entry name" value="Ptyr_pPase_sf"/>
</dbReference>
<dbReference type="InterPro" id="IPR036388">
    <property type="entry name" value="WH-like_DNA-bd_sf"/>
</dbReference>
<evidence type="ECO:0000259" key="6">
    <source>
        <dbReference type="PROSITE" id="PS50987"/>
    </source>
</evidence>
<dbReference type="InterPro" id="IPR018334">
    <property type="entry name" value="ArsR_HTH"/>
</dbReference>
<feature type="region of interest" description="Disordered" evidence="5">
    <location>
        <begin position="1"/>
        <end position="33"/>
    </location>
</feature>
<dbReference type="EMBL" id="AP027729">
    <property type="protein sequence ID" value="BDZ41872.1"/>
    <property type="molecule type" value="Genomic_DNA"/>
</dbReference>
<dbReference type="InterPro" id="IPR048716">
    <property type="entry name" value="Phosphatase-like_N"/>
</dbReference>
<dbReference type="InterPro" id="IPR036390">
    <property type="entry name" value="WH_DNA-bd_sf"/>
</dbReference>
<dbReference type="InterPro" id="IPR011991">
    <property type="entry name" value="ArsR-like_HTH"/>
</dbReference>
<evidence type="ECO:0000256" key="5">
    <source>
        <dbReference type="SAM" id="MobiDB-lite"/>
    </source>
</evidence>
<dbReference type="NCBIfam" id="NF046112">
    <property type="entry name" value="MSMEG_6209_Nter"/>
    <property type="match status" value="1"/>
</dbReference>
<keyword evidence="4" id="KW-0804">Transcription</keyword>
<dbReference type="PROSITE" id="PS00846">
    <property type="entry name" value="HTH_ARSR_1"/>
    <property type="match status" value="1"/>
</dbReference>
<dbReference type="SUPFAM" id="SSF52788">
    <property type="entry name" value="Phosphotyrosine protein phosphatases I"/>
    <property type="match status" value="1"/>
</dbReference>
<keyword evidence="3" id="KW-0238">DNA-binding</keyword>
<dbReference type="InterPro" id="IPR023485">
    <property type="entry name" value="Ptyr_pPase"/>
</dbReference>
<dbReference type="SMART" id="SM00418">
    <property type="entry name" value="HTH_ARSR"/>
    <property type="match status" value="1"/>
</dbReference>
<dbReference type="CDD" id="cd00090">
    <property type="entry name" value="HTH_ARSR"/>
    <property type="match status" value="1"/>
</dbReference>
<keyword evidence="8" id="KW-1185">Reference proteome</keyword>
<reference evidence="8" key="1">
    <citation type="journal article" date="2019" name="Int. J. Syst. Evol. Microbiol.">
        <title>The Global Catalogue of Microorganisms (GCM) 10K type strain sequencing project: providing services to taxonomists for standard genome sequencing and annotation.</title>
        <authorList>
            <consortium name="The Broad Institute Genomics Platform"/>
            <consortium name="The Broad Institute Genome Sequencing Center for Infectious Disease"/>
            <person name="Wu L."/>
            <person name="Ma J."/>
        </authorList>
    </citation>
    <scope>NUCLEOTIDE SEQUENCE [LARGE SCALE GENOMIC DNA]</scope>
    <source>
        <strain evidence="8">NBRC 108565</strain>
    </source>
</reference>
<evidence type="ECO:0000256" key="4">
    <source>
        <dbReference type="ARBA" id="ARBA00023163"/>
    </source>
</evidence>
<organism evidence="7 8">
    <name type="scientific">Paraoerskovia sediminicola</name>
    <dbReference type="NCBI Taxonomy" id="1138587"/>
    <lineage>
        <taxon>Bacteria</taxon>
        <taxon>Bacillati</taxon>
        <taxon>Actinomycetota</taxon>
        <taxon>Actinomycetes</taxon>
        <taxon>Micrococcales</taxon>
        <taxon>Cellulomonadaceae</taxon>
        <taxon>Paraoerskovia</taxon>
    </lineage>
</organism>
<proteinExistence type="predicted"/>
<accession>A0ABN6XAB5</accession>
<evidence type="ECO:0000256" key="2">
    <source>
        <dbReference type="ARBA" id="ARBA00023015"/>
    </source>
</evidence>
<dbReference type="Gene3D" id="1.10.8.1060">
    <property type="entry name" value="Corynebacterium glutamicum thioredoxin-dependent arsenate reductase, N-terminal domain"/>
    <property type="match status" value="1"/>
</dbReference>
<dbReference type="Pfam" id="PF01451">
    <property type="entry name" value="LMWPc"/>
    <property type="match status" value="1"/>
</dbReference>
<dbReference type="Pfam" id="PF21234">
    <property type="entry name" value="Phosphatase-like_N"/>
    <property type="match status" value="1"/>
</dbReference>
<dbReference type="RefSeq" id="WP_286218950.1">
    <property type="nucleotide sequence ID" value="NZ_AP027729.1"/>
</dbReference>
<dbReference type="Gene3D" id="3.40.50.2300">
    <property type="match status" value="1"/>
</dbReference>
<dbReference type="SUPFAM" id="SSF46785">
    <property type="entry name" value="Winged helix' DNA-binding domain"/>
    <property type="match status" value="1"/>
</dbReference>
<dbReference type="InterPro" id="IPR001845">
    <property type="entry name" value="HTH_ArsR_DNA-bd_dom"/>
</dbReference>
<dbReference type="SMART" id="SM00226">
    <property type="entry name" value="LMWPc"/>
    <property type="match status" value="1"/>
</dbReference>
<evidence type="ECO:0000313" key="8">
    <source>
        <dbReference type="Proteomes" id="UP001321475"/>
    </source>
</evidence>
<dbReference type="Gene3D" id="1.10.10.10">
    <property type="entry name" value="Winged helix-like DNA-binding domain superfamily/Winged helix DNA-binding domain"/>
    <property type="match status" value="1"/>
</dbReference>
<dbReference type="Pfam" id="PF01022">
    <property type="entry name" value="HTH_5"/>
    <property type="match status" value="1"/>
</dbReference>
<name>A0ABN6XAB5_9CELL</name>
<feature type="domain" description="HTH arsR-type" evidence="6">
    <location>
        <begin position="36"/>
        <end position="136"/>
    </location>
</feature>